<dbReference type="AlphaFoldDB" id="Q6H410"/>
<evidence type="ECO:0000256" key="1">
    <source>
        <dbReference type="SAM" id="MobiDB-lite"/>
    </source>
</evidence>
<protein>
    <submittedName>
        <fullName evidence="2">Uncharacterized protein</fullName>
    </submittedName>
</protein>
<feature type="region of interest" description="Disordered" evidence="1">
    <location>
        <begin position="59"/>
        <end position="85"/>
    </location>
</feature>
<evidence type="ECO:0000313" key="3">
    <source>
        <dbReference type="Proteomes" id="UP000000763"/>
    </source>
</evidence>
<evidence type="ECO:0000313" key="2">
    <source>
        <dbReference type="EMBL" id="BAD26539.1"/>
    </source>
</evidence>
<reference evidence="3" key="1">
    <citation type="journal article" date="2005" name="Nature">
        <title>The map-based sequence of the rice genome.</title>
        <authorList>
            <consortium name="International rice genome sequencing project (IRGSP)"/>
            <person name="Matsumoto T."/>
            <person name="Wu J."/>
            <person name="Kanamori H."/>
            <person name="Katayose Y."/>
            <person name="Fujisawa M."/>
            <person name="Namiki N."/>
            <person name="Mizuno H."/>
            <person name="Yamamoto K."/>
            <person name="Antonio B.A."/>
            <person name="Baba T."/>
            <person name="Sakata K."/>
            <person name="Nagamura Y."/>
            <person name="Aoki H."/>
            <person name="Arikawa K."/>
            <person name="Arita K."/>
            <person name="Bito T."/>
            <person name="Chiden Y."/>
            <person name="Fujitsuka N."/>
            <person name="Fukunaka R."/>
            <person name="Hamada M."/>
            <person name="Harada C."/>
            <person name="Hayashi A."/>
            <person name="Hijishita S."/>
            <person name="Honda M."/>
            <person name="Hosokawa S."/>
            <person name="Ichikawa Y."/>
            <person name="Idonuma A."/>
            <person name="Iijima M."/>
            <person name="Ikeda M."/>
            <person name="Ikeno M."/>
            <person name="Ito K."/>
            <person name="Ito S."/>
            <person name="Ito T."/>
            <person name="Ito Y."/>
            <person name="Ito Y."/>
            <person name="Iwabuchi A."/>
            <person name="Kamiya K."/>
            <person name="Karasawa W."/>
            <person name="Kurita K."/>
            <person name="Katagiri S."/>
            <person name="Kikuta A."/>
            <person name="Kobayashi H."/>
            <person name="Kobayashi N."/>
            <person name="Machita K."/>
            <person name="Maehara T."/>
            <person name="Masukawa M."/>
            <person name="Mizubayashi T."/>
            <person name="Mukai Y."/>
            <person name="Nagasaki H."/>
            <person name="Nagata Y."/>
            <person name="Naito S."/>
            <person name="Nakashima M."/>
            <person name="Nakama Y."/>
            <person name="Nakamichi Y."/>
            <person name="Nakamura M."/>
            <person name="Meguro A."/>
            <person name="Negishi M."/>
            <person name="Ohta I."/>
            <person name="Ohta T."/>
            <person name="Okamoto M."/>
            <person name="Ono N."/>
            <person name="Saji S."/>
            <person name="Sakaguchi M."/>
            <person name="Sakai K."/>
            <person name="Shibata M."/>
            <person name="Shimokawa T."/>
            <person name="Song J."/>
            <person name="Takazaki Y."/>
            <person name="Terasawa K."/>
            <person name="Tsugane M."/>
            <person name="Tsuji K."/>
            <person name="Ueda S."/>
            <person name="Waki K."/>
            <person name="Yamagata H."/>
            <person name="Yamamoto M."/>
            <person name="Yamamoto S."/>
            <person name="Yamane H."/>
            <person name="Yoshiki S."/>
            <person name="Yoshihara R."/>
            <person name="Yukawa K."/>
            <person name="Zhong H."/>
            <person name="Yano M."/>
            <person name="Yuan Q."/>
            <person name="Ouyang S."/>
            <person name="Liu J."/>
            <person name="Jones K.M."/>
            <person name="Gansberger K."/>
            <person name="Moffat K."/>
            <person name="Hill J."/>
            <person name="Bera J."/>
            <person name="Fadrosh D."/>
            <person name="Jin S."/>
            <person name="Johri S."/>
            <person name="Kim M."/>
            <person name="Overton L."/>
            <person name="Reardon M."/>
            <person name="Tsitrin T."/>
            <person name="Vuong H."/>
            <person name="Weaver B."/>
            <person name="Ciecko A."/>
            <person name="Tallon L."/>
            <person name="Jackson J."/>
            <person name="Pai G."/>
            <person name="Aken S.V."/>
            <person name="Utterback T."/>
            <person name="Reidmuller S."/>
            <person name="Feldblyum T."/>
            <person name="Hsiao J."/>
            <person name="Zismann V."/>
            <person name="Iobst S."/>
            <person name="de Vazeille A.R."/>
            <person name="Buell C.R."/>
            <person name="Ying K."/>
            <person name="Li Y."/>
            <person name="Lu T."/>
            <person name="Huang Y."/>
            <person name="Zhao Q."/>
            <person name="Feng Q."/>
            <person name="Zhang L."/>
            <person name="Zhu J."/>
            <person name="Weng Q."/>
            <person name="Mu J."/>
            <person name="Lu Y."/>
            <person name="Fan D."/>
            <person name="Liu Y."/>
            <person name="Guan J."/>
            <person name="Zhang Y."/>
            <person name="Yu S."/>
            <person name="Liu X."/>
            <person name="Zhang Y."/>
            <person name="Hong G."/>
            <person name="Han B."/>
            <person name="Choisne N."/>
            <person name="Demange N."/>
            <person name="Orjeda G."/>
            <person name="Samain S."/>
            <person name="Cattolico L."/>
            <person name="Pelletier E."/>
            <person name="Couloux A."/>
            <person name="Segurens B."/>
            <person name="Wincker P."/>
            <person name="D'Hont A."/>
            <person name="Scarpelli C."/>
            <person name="Weissenbach J."/>
            <person name="Salanoubat M."/>
            <person name="Quetier F."/>
            <person name="Yu Y."/>
            <person name="Kim H.R."/>
            <person name="Rambo T."/>
            <person name="Currie J."/>
            <person name="Collura K."/>
            <person name="Luo M."/>
            <person name="Yang T."/>
            <person name="Ammiraju J.S.S."/>
            <person name="Engler F."/>
            <person name="Soderlund C."/>
            <person name="Wing R.A."/>
            <person name="Palmer L.E."/>
            <person name="de la Bastide M."/>
            <person name="Spiegel L."/>
            <person name="Nascimento L."/>
            <person name="Zutavern T."/>
            <person name="O'Shaughnessy A."/>
            <person name="Dike S."/>
            <person name="Dedhia N."/>
            <person name="Preston R."/>
            <person name="Balija V."/>
            <person name="McCombie W.R."/>
            <person name="Chow T."/>
            <person name="Chen H."/>
            <person name="Chung M."/>
            <person name="Chen C."/>
            <person name="Shaw J."/>
            <person name="Wu H."/>
            <person name="Hsiao K."/>
            <person name="Chao Y."/>
            <person name="Chu M."/>
            <person name="Cheng C."/>
            <person name="Hour A."/>
            <person name="Lee P."/>
            <person name="Lin S."/>
            <person name="Lin Y."/>
            <person name="Liou J."/>
            <person name="Liu S."/>
            <person name="Hsing Y."/>
            <person name="Raghuvanshi S."/>
            <person name="Mohanty A."/>
            <person name="Bharti A.K."/>
            <person name="Gaur A."/>
            <person name="Gupta V."/>
            <person name="Kumar D."/>
            <person name="Ravi V."/>
            <person name="Vij S."/>
            <person name="Kapur A."/>
            <person name="Khurana P."/>
            <person name="Khurana P."/>
            <person name="Khurana J.P."/>
            <person name="Tyagi A.K."/>
            <person name="Gaikwad K."/>
            <person name="Singh A."/>
            <person name="Dalal V."/>
            <person name="Srivastava S."/>
            <person name="Dixit A."/>
            <person name="Pal A.K."/>
            <person name="Ghazi I.A."/>
            <person name="Yadav M."/>
            <person name="Pandit A."/>
            <person name="Bhargava A."/>
            <person name="Sureshbabu K."/>
            <person name="Batra K."/>
            <person name="Sharma T.R."/>
            <person name="Mohapatra T."/>
            <person name="Singh N.K."/>
            <person name="Messing J."/>
            <person name="Nelson A.B."/>
            <person name="Fuks G."/>
            <person name="Kavchok S."/>
            <person name="Keizer G."/>
            <person name="Linton E."/>
            <person name="Llaca V."/>
            <person name="Song R."/>
            <person name="Tanyolac B."/>
            <person name="Young S."/>
            <person name="Ho-Il K."/>
            <person name="Hahn J.H."/>
            <person name="Sangsakoo G."/>
            <person name="Vanavichit A."/>
            <person name="de Mattos Luiz.A.T."/>
            <person name="Zimmer P.D."/>
            <person name="Malone G."/>
            <person name="Dellagostin O."/>
            <person name="de Oliveira A.C."/>
            <person name="Bevan M."/>
            <person name="Bancroft I."/>
            <person name="Minx P."/>
            <person name="Cordum H."/>
            <person name="Wilson R."/>
            <person name="Cheng Z."/>
            <person name="Jin W."/>
            <person name="Jiang J."/>
            <person name="Leong S.A."/>
            <person name="Iwama H."/>
            <person name="Gojobori T."/>
            <person name="Itoh T."/>
            <person name="Niimura Y."/>
            <person name="Fujii Y."/>
            <person name="Habara T."/>
            <person name="Sakai H."/>
            <person name="Sato Y."/>
            <person name="Wilson G."/>
            <person name="Kumar K."/>
            <person name="McCouch S."/>
            <person name="Juretic N."/>
            <person name="Hoen D."/>
            <person name="Wright S."/>
            <person name="Bruskiewich R."/>
            <person name="Bureau T."/>
            <person name="Miyao A."/>
            <person name="Hirochika H."/>
            <person name="Nishikawa T."/>
            <person name="Kadowaki K."/>
            <person name="Sugiura M."/>
            <person name="Burr B."/>
            <person name="Sasaki T."/>
        </authorList>
    </citation>
    <scope>NUCLEOTIDE SEQUENCE [LARGE SCALE GENOMIC DNA]</scope>
    <source>
        <strain evidence="3">cv. Nipponbare</strain>
    </source>
</reference>
<gene>
    <name evidence="2" type="primary">B1175F05.27</name>
</gene>
<sequence>MLLVCGSEWGQTTVFHGAYGGVEMTHLWRRTEVALGSTSTAATQHRMVAAATQFQQRAAGRLRRQADGSRSVADSRVDDGIGEDNGGLFAKRIPVCKGAFRETSRKCAVGAILSAHNGSDG</sequence>
<accession>Q6H410</accession>
<dbReference type="Proteomes" id="UP000000763">
    <property type="component" value="Chromosome 9"/>
</dbReference>
<name>Q6H410_ORYSJ</name>
<reference evidence="3" key="2">
    <citation type="journal article" date="2008" name="Nucleic Acids Res.">
        <title>The rice annotation project database (RAP-DB): 2008 update.</title>
        <authorList>
            <consortium name="The rice annotation project (RAP)"/>
        </authorList>
    </citation>
    <scope>GENOME REANNOTATION</scope>
    <source>
        <strain evidence="3">cv. Nipponbare</strain>
    </source>
</reference>
<proteinExistence type="predicted"/>
<organism evidence="2 3">
    <name type="scientific">Oryza sativa subsp. japonica</name>
    <name type="common">Rice</name>
    <dbReference type="NCBI Taxonomy" id="39947"/>
    <lineage>
        <taxon>Eukaryota</taxon>
        <taxon>Viridiplantae</taxon>
        <taxon>Streptophyta</taxon>
        <taxon>Embryophyta</taxon>
        <taxon>Tracheophyta</taxon>
        <taxon>Spermatophyta</taxon>
        <taxon>Magnoliopsida</taxon>
        <taxon>Liliopsida</taxon>
        <taxon>Poales</taxon>
        <taxon>Poaceae</taxon>
        <taxon>BOP clade</taxon>
        <taxon>Oryzoideae</taxon>
        <taxon>Oryzeae</taxon>
        <taxon>Oryzinae</taxon>
        <taxon>Oryza</taxon>
        <taxon>Oryza sativa</taxon>
    </lineage>
</organism>
<dbReference type="EMBL" id="AP006562">
    <property type="protein sequence ID" value="BAD26539.1"/>
    <property type="molecule type" value="Genomic_DNA"/>
</dbReference>